<gene>
    <name evidence="3" type="primary">ylbJ2</name>
    <name evidence="3" type="ORF">ERICIII_03887</name>
    <name evidence="4" type="ORF">ERICV_04038</name>
</gene>
<evidence type="ECO:0000313" key="5">
    <source>
        <dbReference type="Proteomes" id="UP000239833"/>
    </source>
</evidence>
<feature type="transmembrane region" description="Helical" evidence="1">
    <location>
        <begin position="81"/>
        <end position="103"/>
    </location>
</feature>
<dbReference type="RefSeq" id="WP_023483244.1">
    <property type="nucleotide sequence ID" value="NZ_CP019651.1"/>
</dbReference>
<feature type="transmembrane region" description="Helical" evidence="1">
    <location>
        <begin position="151"/>
        <end position="172"/>
    </location>
</feature>
<keyword evidence="1" id="KW-0812">Transmembrane</keyword>
<feature type="domain" description="Nucleoside transporter/FeoB GTPase Gate" evidence="2">
    <location>
        <begin position="46"/>
        <end position="128"/>
    </location>
</feature>
<accession>A0A2L1UHU3</accession>
<dbReference type="EMBL" id="CP019717">
    <property type="protein sequence ID" value="QHZ53125.1"/>
    <property type="molecule type" value="Genomic_DNA"/>
</dbReference>
<name>A0A2L1UHU3_9BACL</name>
<dbReference type="NCBIfam" id="TIGR02871">
    <property type="entry name" value="spore_ylbJ"/>
    <property type="match status" value="1"/>
</dbReference>
<dbReference type="STRING" id="147375.BXP28_02060"/>
<evidence type="ECO:0000313" key="6">
    <source>
        <dbReference type="Proteomes" id="UP000464330"/>
    </source>
</evidence>
<dbReference type="Proteomes" id="UP000239833">
    <property type="component" value="Chromosome"/>
</dbReference>
<keyword evidence="1" id="KW-0472">Membrane</keyword>
<dbReference type="EMBL" id="CP019655">
    <property type="protein sequence ID" value="AVF27991.1"/>
    <property type="molecule type" value="Genomic_DNA"/>
</dbReference>
<organism evidence="3 5">
    <name type="scientific">Paenibacillus larvae subsp. larvae</name>
    <dbReference type="NCBI Taxonomy" id="147375"/>
    <lineage>
        <taxon>Bacteria</taxon>
        <taxon>Bacillati</taxon>
        <taxon>Bacillota</taxon>
        <taxon>Bacilli</taxon>
        <taxon>Bacillales</taxon>
        <taxon>Paenibacillaceae</taxon>
        <taxon>Paenibacillus</taxon>
    </lineage>
</organism>
<reference evidence="3 6" key="2">
    <citation type="journal article" date="2020" name="Int. J. Med. Microbiol.">
        <title>Discovery of Paenibacillus larvae ERIC V: Phenotypic and genomic comparison to genotypes ERIC I-IV reveal different inventories of virulence factors which correlate with epidemiological prevalences of American Foulbrood.</title>
        <authorList>
            <person name="Beims H."/>
            <person name="Bunk B."/>
            <person name="Erler S."/>
            <person name="Mohr K.I."/>
            <person name="Sproer C."/>
            <person name="Pradella S."/>
            <person name="Gunther G."/>
            <person name="Rohde M."/>
            <person name="von der Ohe W."/>
            <person name="Steinert M."/>
        </authorList>
    </citation>
    <scope>NUCLEOTIDE SEQUENCE</scope>
    <source>
        <strain evidence="3">Eric_III</strain>
        <strain evidence="4">Eric_V</strain>
    </source>
</reference>
<evidence type="ECO:0000313" key="3">
    <source>
        <dbReference type="EMBL" id="AVF27991.1"/>
    </source>
</evidence>
<dbReference type="Pfam" id="PF07670">
    <property type="entry name" value="Gate"/>
    <property type="match status" value="1"/>
</dbReference>
<reference evidence="5" key="1">
    <citation type="submission" date="2017-02" db="EMBL/GenBank/DDBJ databases">
        <title>Delineation of Paenibacillus larvae strains originating from foulbrood outbreaks.</title>
        <authorList>
            <person name="Beims H."/>
            <person name="Bunk B."/>
            <person name="Sproeer C."/>
            <person name="Mohr K.I."/>
            <person name="Pradella S."/>
            <person name="Guenther G."/>
            <person name="Rohde M."/>
            <person name="von der Ohe W."/>
            <person name="Steinert M."/>
        </authorList>
    </citation>
    <scope>NUCLEOTIDE SEQUENCE [LARGE SCALE GENOMIC DNA]</scope>
    <source>
        <strain evidence="5">Eric_III</strain>
    </source>
</reference>
<dbReference type="Proteomes" id="UP000464330">
    <property type="component" value="Chromosome"/>
</dbReference>
<sequence length="416" mass="45554">MRIQKIQVHLFGLALCVILLAFLFLVFPSESLRAAVKGVSIWWDVLFPSLFPFFVIAELMLGFGLVHFFGTIFDPMMRPLFRVPGIGGFVMAMGFASGYPVGAKLTAGLWKEKMINREEAERLVSFTTSSDPIFLIGAVSVGFFHDVSLAVILAAAHYGSSLLLGFLMRFHARKADGTPKNKQGDDDKRISSLLFRALKVMHEARTSDGRSLGKLLTDAVVNSLQLMTVVGGLVVFFSVIMEVLISGRLLTVLQHAFGYMLALFHMPGSLSDALMNGLFEVTLGAKAAANDPSPLPLKVAVAAFGLSWAGLSVHAQIVSLLSETTLRYRPFLIARIVHAFLSFGAVLLLWNPLSSLRGQIPAFADGMRSESLLSSWLSYALPASFVIFAATLFCIPLLYCLYRIIKSILLWARHSS</sequence>
<feature type="transmembrane region" description="Helical" evidence="1">
    <location>
        <begin position="376"/>
        <end position="402"/>
    </location>
</feature>
<evidence type="ECO:0000259" key="2">
    <source>
        <dbReference type="Pfam" id="PF07670"/>
    </source>
</evidence>
<dbReference type="AlphaFoldDB" id="A0A2L1UHU3"/>
<feature type="transmembrane region" description="Helical" evidence="1">
    <location>
        <begin position="299"/>
        <end position="320"/>
    </location>
</feature>
<protein>
    <submittedName>
        <fullName evidence="3">Sporulation integral membrane protein YlbJ</fullName>
    </submittedName>
</protein>
<dbReference type="GeneID" id="64220229"/>
<accession>A0A6C0QWH6</accession>
<evidence type="ECO:0000256" key="1">
    <source>
        <dbReference type="SAM" id="Phobius"/>
    </source>
</evidence>
<dbReference type="InterPro" id="IPR011642">
    <property type="entry name" value="Gate_dom"/>
</dbReference>
<keyword evidence="1" id="KW-1133">Transmembrane helix</keyword>
<evidence type="ECO:0000313" key="4">
    <source>
        <dbReference type="EMBL" id="QHZ53125.1"/>
    </source>
</evidence>
<accession>A0A8B6WY39</accession>
<feature type="transmembrane region" description="Helical" evidence="1">
    <location>
        <begin position="49"/>
        <end position="69"/>
    </location>
</feature>
<proteinExistence type="predicted"/>
<dbReference type="InterPro" id="IPR014226">
    <property type="entry name" value="Spore_IM_YlbJ"/>
</dbReference>
<feature type="transmembrane region" description="Helical" evidence="1">
    <location>
        <begin position="332"/>
        <end position="350"/>
    </location>
</feature>
<feature type="transmembrane region" description="Helical" evidence="1">
    <location>
        <begin position="224"/>
        <end position="245"/>
    </location>
</feature>